<proteinExistence type="predicted"/>
<dbReference type="CDD" id="cd07067">
    <property type="entry name" value="HP_PGM_like"/>
    <property type="match status" value="1"/>
</dbReference>
<organism evidence="1 2">
    <name type="scientific">Variovorax ginsengisoli</name>
    <dbReference type="NCBI Taxonomy" id="363844"/>
    <lineage>
        <taxon>Bacteria</taxon>
        <taxon>Pseudomonadati</taxon>
        <taxon>Pseudomonadota</taxon>
        <taxon>Betaproteobacteria</taxon>
        <taxon>Burkholderiales</taxon>
        <taxon>Comamonadaceae</taxon>
        <taxon>Variovorax</taxon>
    </lineage>
</organism>
<dbReference type="InterPro" id="IPR029033">
    <property type="entry name" value="His_PPase_superfam"/>
</dbReference>
<protein>
    <submittedName>
        <fullName evidence="1">Histidine phosphatase family protein</fullName>
        <ecNumber evidence="1">3.1.3.-</ecNumber>
    </submittedName>
</protein>
<evidence type="ECO:0000313" key="1">
    <source>
        <dbReference type="EMBL" id="MDO1533716.1"/>
    </source>
</evidence>
<dbReference type="EC" id="3.1.3.-" evidence="1"/>
<name>A0ABT8S477_9BURK</name>
<accession>A0ABT8S477</accession>
<dbReference type="InterPro" id="IPR050275">
    <property type="entry name" value="PGM_Phosphatase"/>
</dbReference>
<dbReference type="Proteomes" id="UP001169027">
    <property type="component" value="Unassembled WGS sequence"/>
</dbReference>
<keyword evidence="2" id="KW-1185">Reference proteome</keyword>
<dbReference type="SMART" id="SM00855">
    <property type="entry name" value="PGAM"/>
    <property type="match status" value="1"/>
</dbReference>
<reference evidence="1" key="1">
    <citation type="submission" date="2023-06" db="EMBL/GenBank/DDBJ databases">
        <authorList>
            <person name="Jiang Y."/>
            <person name="Liu Q."/>
        </authorList>
    </citation>
    <scope>NUCLEOTIDE SEQUENCE</scope>
    <source>
        <strain evidence="1">CGMCC 1.12090</strain>
    </source>
</reference>
<dbReference type="RefSeq" id="WP_301810651.1">
    <property type="nucleotide sequence ID" value="NZ_JAUJZH010000010.1"/>
</dbReference>
<dbReference type="PANTHER" id="PTHR48100">
    <property type="entry name" value="BROAD-SPECIFICITY PHOSPHATASE YOR283W-RELATED"/>
    <property type="match status" value="1"/>
</dbReference>
<dbReference type="PANTHER" id="PTHR48100:SF1">
    <property type="entry name" value="HISTIDINE PHOSPHATASE FAMILY PROTEIN-RELATED"/>
    <property type="match status" value="1"/>
</dbReference>
<dbReference type="GO" id="GO:0016787">
    <property type="term" value="F:hydrolase activity"/>
    <property type="evidence" value="ECO:0007669"/>
    <property type="project" value="UniProtKB-KW"/>
</dbReference>
<dbReference type="Gene3D" id="3.40.50.1240">
    <property type="entry name" value="Phosphoglycerate mutase-like"/>
    <property type="match status" value="1"/>
</dbReference>
<dbReference type="SUPFAM" id="SSF53254">
    <property type="entry name" value="Phosphoglycerate mutase-like"/>
    <property type="match status" value="1"/>
</dbReference>
<evidence type="ECO:0000313" key="2">
    <source>
        <dbReference type="Proteomes" id="UP001169027"/>
    </source>
</evidence>
<dbReference type="Pfam" id="PF00300">
    <property type="entry name" value="His_Phos_1"/>
    <property type="match status" value="1"/>
</dbReference>
<keyword evidence="1" id="KW-0378">Hydrolase</keyword>
<dbReference type="InterPro" id="IPR013078">
    <property type="entry name" value="His_Pase_superF_clade-1"/>
</dbReference>
<sequence length="204" mass="21522">MNPGLLQLATLAAAHPLVPACDHFYFLRHGQTECNARRIFQAADEPLSALGLQQAARAAELLAGEPIRSIVSSNVHRALTTAHAVSAPHGIAPWVHEGLRERHFGELIGTSSANIDWACAPTGGETLSEFVARKRTALDQALAQPAPVLIVAHGGSLYVLAALLGVPVDMGLLGNAQPLRFERDGAGWRVRSLLQQVDGGAAIA</sequence>
<dbReference type="EMBL" id="JAUKVY010000010">
    <property type="protein sequence ID" value="MDO1533716.1"/>
    <property type="molecule type" value="Genomic_DNA"/>
</dbReference>
<gene>
    <name evidence="1" type="ORF">Q2T77_15590</name>
</gene>
<comment type="caution">
    <text evidence="1">The sequence shown here is derived from an EMBL/GenBank/DDBJ whole genome shotgun (WGS) entry which is preliminary data.</text>
</comment>